<dbReference type="InterPro" id="IPR001584">
    <property type="entry name" value="Integrase_cat-core"/>
</dbReference>
<dbReference type="FunFam" id="3.30.420.10:FF:000032">
    <property type="entry name" value="Retrovirus-related Pol polyprotein from transposon 297-like Protein"/>
    <property type="match status" value="1"/>
</dbReference>
<proteinExistence type="predicted"/>
<dbReference type="PANTHER" id="PTHR37984:SF15">
    <property type="entry name" value="INTEGRASE CATALYTIC DOMAIN-CONTAINING PROTEIN"/>
    <property type="match status" value="1"/>
</dbReference>
<dbReference type="GO" id="GO:0003676">
    <property type="term" value="F:nucleic acid binding"/>
    <property type="evidence" value="ECO:0007669"/>
    <property type="project" value="InterPro"/>
</dbReference>
<dbReference type="PROSITE" id="PS50994">
    <property type="entry name" value="INTEGRASE"/>
    <property type="match status" value="1"/>
</dbReference>
<keyword evidence="2" id="KW-0175">Coiled coil</keyword>
<dbReference type="InterPro" id="IPR036397">
    <property type="entry name" value="RNaseH_sf"/>
</dbReference>
<dbReference type="GeneTree" id="ENSGT01050000244855"/>
<feature type="coiled-coil region" evidence="2">
    <location>
        <begin position="250"/>
        <end position="277"/>
    </location>
</feature>
<dbReference type="Gene3D" id="3.30.420.10">
    <property type="entry name" value="Ribonuclease H-like superfamily/Ribonuclease H"/>
    <property type="match status" value="1"/>
</dbReference>
<keyword evidence="5" id="KW-1185">Reference proteome</keyword>
<dbReference type="Proteomes" id="UP000694383">
    <property type="component" value="Unplaced"/>
</dbReference>
<dbReference type="Pfam" id="PF17921">
    <property type="entry name" value="Integrase_H2C2"/>
    <property type="match status" value="1"/>
</dbReference>
<feature type="domain" description="Integrase catalytic" evidence="3">
    <location>
        <begin position="64"/>
        <end position="222"/>
    </location>
</feature>
<organism evidence="4 5">
    <name type="scientific">Oryzias sinensis</name>
    <name type="common">Chinese medaka</name>
    <dbReference type="NCBI Taxonomy" id="183150"/>
    <lineage>
        <taxon>Eukaryota</taxon>
        <taxon>Metazoa</taxon>
        <taxon>Chordata</taxon>
        <taxon>Craniata</taxon>
        <taxon>Vertebrata</taxon>
        <taxon>Euteleostomi</taxon>
        <taxon>Actinopterygii</taxon>
        <taxon>Neopterygii</taxon>
        <taxon>Teleostei</taxon>
        <taxon>Neoteleostei</taxon>
        <taxon>Acanthomorphata</taxon>
        <taxon>Ovalentaria</taxon>
        <taxon>Atherinomorphae</taxon>
        <taxon>Beloniformes</taxon>
        <taxon>Adrianichthyidae</taxon>
        <taxon>Oryziinae</taxon>
        <taxon>Oryzias</taxon>
    </lineage>
</organism>
<name>A0A8C7WTQ9_9TELE</name>
<evidence type="ECO:0000256" key="1">
    <source>
        <dbReference type="ARBA" id="ARBA00039658"/>
    </source>
</evidence>
<dbReference type="PANTHER" id="PTHR37984">
    <property type="entry name" value="PROTEIN CBG26694"/>
    <property type="match status" value="1"/>
</dbReference>
<dbReference type="FunFam" id="1.10.340.70:FF:000001">
    <property type="entry name" value="Retrovirus-related Pol polyprotein from transposon gypsy-like Protein"/>
    <property type="match status" value="1"/>
</dbReference>
<sequence length="288" mass="33501">MHLAHTLPWAGHLGRHKTYLRVSSRFFWPSMYTDIQTYCATCPTCQKTAITHKSDRALLHPLPIISTPFRRIAMDIVGPLPKSSSGHKYILVVCDYATRFPEAFPLRTITAPAVMRALIQFFSRGGIPDEILTDQRTNFTSRLMKLFQQQLGITAIKATTYHPQTNGLVECFNQTLKRMLQKFVSDTGKDWDRWLPFLLFAYREVSQASTGFSPFELLYGWDVQSLLGLLKKSWEANSTKTSEKGVIQFVLEMRERLEKYREEAEVNQREAQRSRKMWYDQQARHREL</sequence>
<accession>A0A8C7WTQ9</accession>
<reference evidence="4" key="2">
    <citation type="submission" date="2025-09" db="UniProtKB">
        <authorList>
            <consortium name="Ensembl"/>
        </authorList>
    </citation>
    <scope>IDENTIFICATION</scope>
</reference>
<evidence type="ECO:0000313" key="4">
    <source>
        <dbReference type="Ensembl" id="ENSOSIP00000003218.1"/>
    </source>
</evidence>
<dbReference type="AlphaFoldDB" id="A0A8C7WTQ9"/>
<protein>
    <recommendedName>
        <fullName evidence="1">Gypsy retrotransposon integrase-like protein 1</fullName>
    </recommendedName>
</protein>
<evidence type="ECO:0000256" key="2">
    <source>
        <dbReference type="SAM" id="Coils"/>
    </source>
</evidence>
<dbReference type="Pfam" id="PF00665">
    <property type="entry name" value="rve"/>
    <property type="match status" value="1"/>
</dbReference>
<dbReference type="Ensembl" id="ENSOSIT00000003460.1">
    <property type="protein sequence ID" value="ENSOSIP00000003218.1"/>
    <property type="gene ID" value="ENSOSIG00000002105.1"/>
</dbReference>
<dbReference type="GO" id="GO:0015074">
    <property type="term" value="P:DNA integration"/>
    <property type="evidence" value="ECO:0007669"/>
    <property type="project" value="InterPro"/>
</dbReference>
<dbReference type="Gene3D" id="1.10.340.70">
    <property type="match status" value="1"/>
</dbReference>
<dbReference type="InterPro" id="IPR050951">
    <property type="entry name" value="Retrovirus_Pol_polyprotein"/>
</dbReference>
<reference evidence="4" key="1">
    <citation type="submission" date="2025-08" db="UniProtKB">
        <authorList>
            <consortium name="Ensembl"/>
        </authorList>
    </citation>
    <scope>IDENTIFICATION</scope>
</reference>
<dbReference type="InterPro" id="IPR041588">
    <property type="entry name" value="Integrase_H2C2"/>
</dbReference>
<dbReference type="InterPro" id="IPR012337">
    <property type="entry name" value="RNaseH-like_sf"/>
</dbReference>
<dbReference type="SUPFAM" id="SSF53098">
    <property type="entry name" value="Ribonuclease H-like"/>
    <property type="match status" value="1"/>
</dbReference>
<evidence type="ECO:0000259" key="3">
    <source>
        <dbReference type="PROSITE" id="PS50994"/>
    </source>
</evidence>
<evidence type="ECO:0000313" key="5">
    <source>
        <dbReference type="Proteomes" id="UP000694383"/>
    </source>
</evidence>